<dbReference type="WBParaSite" id="L893_g22171.t1">
    <property type="protein sequence ID" value="L893_g22171.t1"/>
    <property type="gene ID" value="L893_g22171"/>
</dbReference>
<keyword evidence="3 5" id="KW-0698">rRNA processing</keyword>
<comment type="subcellular location">
    <subcellularLocation>
        <location evidence="1 5">Nucleus</location>
        <location evidence="1 5">Nucleolus</location>
    </subcellularLocation>
</comment>
<dbReference type="AlphaFoldDB" id="A0A1I7Z267"/>
<dbReference type="InterPro" id="IPR007144">
    <property type="entry name" value="SSU_processome_Utp11"/>
</dbReference>
<sequence>MSSLKRAQKMAGQREHRERAQPGSRAKLGLLEKKKDYQLRARDYNKKKEELHKLRRLAQNKNPDEFHYHMINSHMGFDGVHRELSPESDDETELQKKLGDLRNLQYVKHKLQVERKKIEKLKATLHMTDMARQNTHTIFVDDDDDAKTFDAAKYFDTPKELLGRSFSRPKTETLQRNSVSALSKAEVLEAEKLRKKQYSELVKRIEREKELTIVVEKMEVKKNLQASTGAELQPKLVKKGTTTKAAVFEWQYERKK</sequence>
<evidence type="ECO:0000256" key="1">
    <source>
        <dbReference type="ARBA" id="ARBA00004604"/>
    </source>
</evidence>
<accession>A0A1I7Z267</accession>
<dbReference type="GO" id="GO:0032040">
    <property type="term" value="C:small-subunit processome"/>
    <property type="evidence" value="ECO:0007669"/>
    <property type="project" value="UniProtKB-UniRule"/>
</dbReference>
<organism evidence="8 9">
    <name type="scientific">Steinernema glaseri</name>
    <dbReference type="NCBI Taxonomy" id="37863"/>
    <lineage>
        <taxon>Eukaryota</taxon>
        <taxon>Metazoa</taxon>
        <taxon>Ecdysozoa</taxon>
        <taxon>Nematoda</taxon>
        <taxon>Chromadorea</taxon>
        <taxon>Rhabditida</taxon>
        <taxon>Tylenchina</taxon>
        <taxon>Panagrolaimomorpha</taxon>
        <taxon>Strongyloidoidea</taxon>
        <taxon>Steinernematidae</taxon>
        <taxon>Steinernema</taxon>
    </lineage>
</organism>
<keyword evidence="6" id="KW-0175">Coiled coil</keyword>
<evidence type="ECO:0000256" key="5">
    <source>
        <dbReference type="PIRNR" id="PIRNR015952"/>
    </source>
</evidence>
<evidence type="ECO:0000256" key="3">
    <source>
        <dbReference type="ARBA" id="ARBA00022552"/>
    </source>
</evidence>
<evidence type="ECO:0000256" key="6">
    <source>
        <dbReference type="SAM" id="Coils"/>
    </source>
</evidence>
<reference evidence="9" key="1">
    <citation type="submission" date="2016-11" db="UniProtKB">
        <authorList>
            <consortium name="WormBaseParasite"/>
        </authorList>
    </citation>
    <scope>IDENTIFICATION</scope>
</reference>
<evidence type="ECO:0000313" key="8">
    <source>
        <dbReference type="Proteomes" id="UP000095287"/>
    </source>
</evidence>
<evidence type="ECO:0000256" key="2">
    <source>
        <dbReference type="ARBA" id="ARBA00008105"/>
    </source>
</evidence>
<evidence type="ECO:0000256" key="7">
    <source>
        <dbReference type="SAM" id="MobiDB-lite"/>
    </source>
</evidence>
<name>A0A1I7Z267_9BILA</name>
<dbReference type="Proteomes" id="UP000095287">
    <property type="component" value="Unplaced"/>
</dbReference>
<protein>
    <recommendedName>
        <fullName evidence="5">U3 small nucleolar RNA-associated protein 11</fullName>
        <shortName evidence="5">U3 snoRNA-associated protein 11</shortName>
    </recommendedName>
</protein>
<comment type="subunit">
    <text evidence="5">Component of the ribosomal small subunit (SSU) processome.</text>
</comment>
<feature type="region of interest" description="Disordered" evidence="7">
    <location>
        <begin position="1"/>
        <end position="27"/>
    </location>
</feature>
<evidence type="ECO:0000313" key="9">
    <source>
        <dbReference type="WBParaSite" id="L893_g22171.t1"/>
    </source>
</evidence>
<comment type="function">
    <text evidence="5">Involved in nucleolar processing of pre-18S ribosomal RNA.</text>
</comment>
<proteinExistence type="inferred from homology"/>
<feature type="coiled-coil region" evidence="6">
    <location>
        <begin position="34"/>
        <end position="61"/>
    </location>
</feature>
<dbReference type="Pfam" id="PF03998">
    <property type="entry name" value="Utp11"/>
    <property type="match status" value="1"/>
</dbReference>
<keyword evidence="8" id="KW-1185">Reference proteome</keyword>
<dbReference type="PANTHER" id="PTHR12838">
    <property type="entry name" value="U3 SMALL NUCLEOLAR RNA-ASSOCIATED PROTEIN 11"/>
    <property type="match status" value="1"/>
</dbReference>
<dbReference type="PANTHER" id="PTHR12838:SF0">
    <property type="entry name" value="U3 SMALL NUCLEOLAR RNA-ASSOCIATED PROTEIN 11-RELATED"/>
    <property type="match status" value="1"/>
</dbReference>
<keyword evidence="4 5" id="KW-0539">Nucleus</keyword>
<dbReference type="PIRSF" id="PIRSF015952">
    <property type="entry name" value="U3snoRNP11"/>
    <property type="match status" value="1"/>
</dbReference>
<evidence type="ECO:0000256" key="4">
    <source>
        <dbReference type="ARBA" id="ARBA00023242"/>
    </source>
</evidence>
<dbReference type="GO" id="GO:0006364">
    <property type="term" value="P:rRNA processing"/>
    <property type="evidence" value="ECO:0007669"/>
    <property type="project" value="UniProtKB-UniRule"/>
</dbReference>
<comment type="similarity">
    <text evidence="2 5">Belongs to the UTP11 family.</text>
</comment>